<dbReference type="AlphaFoldDB" id="A0A4S8HVS2"/>
<keyword evidence="2" id="KW-1185">Reference proteome</keyword>
<organism evidence="1 2">
    <name type="scientific">Niastella caeni</name>
    <dbReference type="NCBI Taxonomy" id="2569763"/>
    <lineage>
        <taxon>Bacteria</taxon>
        <taxon>Pseudomonadati</taxon>
        <taxon>Bacteroidota</taxon>
        <taxon>Chitinophagia</taxon>
        <taxon>Chitinophagales</taxon>
        <taxon>Chitinophagaceae</taxon>
        <taxon>Niastella</taxon>
    </lineage>
</organism>
<proteinExistence type="predicted"/>
<dbReference type="OrthoDB" id="641332at2"/>
<dbReference type="RefSeq" id="WP_136577869.1">
    <property type="nucleotide sequence ID" value="NZ_STFF01000003.1"/>
</dbReference>
<dbReference type="EMBL" id="STFF01000003">
    <property type="protein sequence ID" value="THU39737.1"/>
    <property type="molecule type" value="Genomic_DNA"/>
</dbReference>
<reference evidence="1 2" key="1">
    <citation type="submission" date="2019-04" db="EMBL/GenBank/DDBJ databases">
        <title>Niastella caeni sp. nov., isolated from activated sludge.</title>
        <authorList>
            <person name="Sheng M."/>
        </authorList>
    </citation>
    <scope>NUCLEOTIDE SEQUENCE [LARGE SCALE GENOMIC DNA]</scope>
    <source>
        <strain evidence="1 2">HX-2-15</strain>
    </source>
</reference>
<sequence>MQLTFSKYIIAAGVLVAFGYGCEKKVDPIDTYGVTVEYNSSNPKCITENTEINPKDSIYLDFTVTSEKEMAFVEIQKNGVRIDTFVVSGGKTSFSAIKGYRADSIAGDYSYRVLARTKQTEFLGDGGKLLTVTVKPDFNFWSYRIMAVPDTTDKVNKCYYSTTTGEAFNFNEAGGKSASIDFGYYFDTTSISGVKNGHTFYALSAPQTQLNFYDISSWTKNATVFKMMPSSVNFVSGLTSAGAINTLIKNNMNSGTGSKVIKVNTTSGSNVIGFKTVAGKYGAILFRYANQASDAKTTTIEVDVKVQK</sequence>
<gene>
    <name evidence="1" type="ORF">FAM09_14685</name>
</gene>
<dbReference type="Proteomes" id="UP000306918">
    <property type="component" value="Unassembled WGS sequence"/>
</dbReference>
<protein>
    <submittedName>
        <fullName evidence="1">Uncharacterized protein</fullName>
    </submittedName>
</protein>
<evidence type="ECO:0000313" key="2">
    <source>
        <dbReference type="Proteomes" id="UP000306918"/>
    </source>
</evidence>
<dbReference type="PROSITE" id="PS51257">
    <property type="entry name" value="PROKAR_LIPOPROTEIN"/>
    <property type="match status" value="1"/>
</dbReference>
<comment type="caution">
    <text evidence="1">The sequence shown here is derived from an EMBL/GenBank/DDBJ whole genome shotgun (WGS) entry which is preliminary data.</text>
</comment>
<evidence type="ECO:0000313" key="1">
    <source>
        <dbReference type="EMBL" id="THU39737.1"/>
    </source>
</evidence>
<accession>A0A4S8HVS2</accession>
<name>A0A4S8HVS2_9BACT</name>